<dbReference type="SMART" id="SM00388">
    <property type="entry name" value="HisKA"/>
    <property type="match status" value="1"/>
</dbReference>
<feature type="transmembrane region" description="Helical" evidence="18">
    <location>
        <begin position="34"/>
        <end position="55"/>
    </location>
</feature>
<evidence type="ECO:0000256" key="13">
    <source>
        <dbReference type="ARBA" id="ARBA00022840"/>
    </source>
</evidence>
<dbReference type="GO" id="GO:0016036">
    <property type="term" value="P:cellular response to phosphate starvation"/>
    <property type="evidence" value="ECO:0007669"/>
    <property type="project" value="TreeGrafter"/>
</dbReference>
<dbReference type="SUPFAM" id="SSF47384">
    <property type="entry name" value="Homodimeric domain of signal transducing histidine kinase"/>
    <property type="match status" value="1"/>
</dbReference>
<evidence type="ECO:0000256" key="9">
    <source>
        <dbReference type="ARBA" id="ARBA00022679"/>
    </source>
</evidence>
<dbReference type="GO" id="GO:0005524">
    <property type="term" value="F:ATP binding"/>
    <property type="evidence" value="ECO:0007669"/>
    <property type="project" value="UniProtKB-KW"/>
</dbReference>
<keyword evidence="5" id="KW-0813">Transport</keyword>
<evidence type="ECO:0000256" key="18">
    <source>
        <dbReference type="SAM" id="Phobius"/>
    </source>
</evidence>
<evidence type="ECO:0000256" key="6">
    <source>
        <dbReference type="ARBA" id="ARBA00022475"/>
    </source>
</evidence>
<accession>A0A1T2KWZ8</accession>
<dbReference type="Pfam" id="PF02518">
    <property type="entry name" value="HATPase_c"/>
    <property type="match status" value="1"/>
</dbReference>
<feature type="domain" description="Histidine kinase" evidence="19">
    <location>
        <begin position="210"/>
        <end position="427"/>
    </location>
</feature>
<dbReference type="FunFam" id="1.10.287.130:FF:000001">
    <property type="entry name" value="Two-component sensor histidine kinase"/>
    <property type="match status" value="1"/>
</dbReference>
<dbReference type="SMART" id="SM00387">
    <property type="entry name" value="HATPase_c"/>
    <property type="match status" value="1"/>
</dbReference>
<evidence type="ECO:0000256" key="2">
    <source>
        <dbReference type="ARBA" id="ARBA00004236"/>
    </source>
</evidence>
<dbReference type="Pfam" id="PF00512">
    <property type="entry name" value="HisKA"/>
    <property type="match status" value="1"/>
</dbReference>
<evidence type="ECO:0000256" key="12">
    <source>
        <dbReference type="ARBA" id="ARBA00022777"/>
    </source>
</evidence>
<keyword evidence="11" id="KW-0547">Nucleotide-binding</keyword>
<keyword evidence="14 18" id="KW-1133">Transmembrane helix</keyword>
<reference evidence="20 21" key="1">
    <citation type="submission" date="2016-11" db="EMBL/GenBank/DDBJ databases">
        <title>Mixed transmission modes and dynamic genome evolution in an obligate animal-bacterial symbiosis.</title>
        <authorList>
            <person name="Russell S.L."/>
            <person name="Corbett-Detig R.B."/>
            <person name="Cavanaugh C.M."/>
        </authorList>
    </citation>
    <scope>NUCLEOTIDE SEQUENCE [LARGE SCALE GENOMIC DNA]</scope>
    <source>
        <strain evidence="20">Se-Cadez</strain>
    </source>
</reference>
<evidence type="ECO:0000256" key="14">
    <source>
        <dbReference type="ARBA" id="ARBA00022989"/>
    </source>
</evidence>
<evidence type="ECO:0000259" key="19">
    <source>
        <dbReference type="PROSITE" id="PS50109"/>
    </source>
</evidence>
<keyword evidence="16 18" id="KW-0472">Membrane</keyword>
<dbReference type="InterPro" id="IPR004358">
    <property type="entry name" value="Sig_transdc_His_kin-like_C"/>
</dbReference>
<evidence type="ECO:0000256" key="7">
    <source>
        <dbReference type="ARBA" id="ARBA00022553"/>
    </source>
</evidence>
<keyword evidence="8" id="KW-0592">Phosphate transport</keyword>
<comment type="catalytic activity">
    <reaction evidence="1">
        <text>ATP + protein L-histidine = ADP + protein N-phospho-L-histidine.</text>
        <dbReference type="EC" id="2.7.13.3"/>
    </reaction>
</comment>
<evidence type="ECO:0000256" key="1">
    <source>
        <dbReference type="ARBA" id="ARBA00000085"/>
    </source>
</evidence>
<evidence type="ECO:0000256" key="4">
    <source>
        <dbReference type="ARBA" id="ARBA00019665"/>
    </source>
</evidence>
<evidence type="ECO:0000256" key="16">
    <source>
        <dbReference type="ARBA" id="ARBA00023136"/>
    </source>
</evidence>
<evidence type="ECO:0000256" key="10">
    <source>
        <dbReference type="ARBA" id="ARBA00022692"/>
    </source>
</evidence>
<comment type="subcellular location">
    <subcellularLocation>
        <location evidence="2">Cell membrane</location>
    </subcellularLocation>
</comment>
<dbReference type="InterPro" id="IPR036097">
    <property type="entry name" value="HisK_dim/P_sf"/>
</dbReference>
<sequence>MSKAWQQELAGIALAGVFLGLAGAGIGHYTALIIAALLLYLAWHFVQLTRLTLWLRSPKRHARPYSVGLWRAIIELVEELRVRGKKRKRKLGRMLSGFRESTSALPDATVVLDDRGGVEWWNSVAGRVLGLERKRDKGLGISELISDPVFQTYLACGDYSRPLQMPAPVDDSVNLEVRIVPYGKGKRLLQARDITRLSQLETVRRDFVANVSHEMRTPLTVVHGYLESMNDSGDQALSPWSYVLGQMQQQTVRMQRIVEDLLLLSRLESHNNIEEQEVVDMSALMSVLKEGAEGLSAQNHEVAVTVEPGLNLYGSVTELESAFSNLVFNAVRYTPTGGRVTLNWECGDEGEPCFSVTDNGIGIAPEHIPRLTERFYRVDVGRSRQSGGTGLGLAIVKHVLTRHQGRLQVKSEPGKGSTFSCSFPDSRACWESLENEKKPLTSRSL</sequence>
<evidence type="ECO:0000256" key="11">
    <source>
        <dbReference type="ARBA" id="ARBA00022741"/>
    </source>
</evidence>
<dbReference type="InterPro" id="IPR003594">
    <property type="entry name" value="HATPase_dom"/>
</dbReference>
<dbReference type="GO" id="GO:0004721">
    <property type="term" value="F:phosphoprotein phosphatase activity"/>
    <property type="evidence" value="ECO:0007669"/>
    <property type="project" value="InterPro"/>
</dbReference>
<keyword evidence="7" id="KW-0597">Phosphoprotein</keyword>
<gene>
    <name evidence="20" type="ORF">BOW51_02815</name>
</gene>
<dbReference type="InterPro" id="IPR003661">
    <property type="entry name" value="HisK_dim/P_dom"/>
</dbReference>
<dbReference type="FunFam" id="3.30.565.10:FF:000006">
    <property type="entry name" value="Sensor histidine kinase WalK"/>
    <property type="match status" value="1"/>
</dbReference>
<dbReference type="GO" id="GO:0005886">
    <property type="term" value="C:plasma membrane"/>
    <property type="evidence" value="ECO:0007669"/>
    <property type="project" value="UniProtKB-SubCell"/>
</dbReference>
<dbReference type="EMBL" id="MPRJ01000012">
    <property type="protein sequence ID" value="OOZ37353.1"/>
    <property type="molecule type" value="Genomic_DNA"/>
</dbReference>
<dbReference type="InterPro" id="IPR021766">
    <property type="entry name" value="PhoR_N"/>
</dbReference>
<dbReference type="CDD" id="cd00082">
    <property type="entry name" value="HisKA"/>
    <property type="match status" value="1"/>
</dbReference>
<comment type="caution">
    <text evidence="20">The sequence shown here is derived from an EMBL/GenBank/DDBJ whole genome shotgun (WGS) entry which is preliminary data.</text>
</comment>
<dbReference type="PANTHER" id="PTHR45453">
    <property type="entry name" value="PHOSPHATE REGULON SENSOR PROTEIN PHOR"/>
    <property type="match status" value="1"/>
</dbReference>
<evidence type="ECO:0000313" key="20">
    <source>
        <dbReference type="EMBL" id="OOZ37353.1"/>
    </source>
</evidence>
<dbReference type="GO" id="GO:0006817">
    <property type="term" value="P:phosphate ion transport"/>
    <property type="evidence" value="ECO:0007669"/>
    <property type="project" value="UniProtKB-KW"/>
</dbReference>
<keyword evidence="12 20" id="KW-0418">Kinase</keyword>
<dbReference type="SUPFAM" id="SSF55785">
    <property type="entry name" value="PYP-like sensor domain (PAS domain)"/>
    <property type="match status" value="1"/>
</dbReference>
<evidence type="ECO:0000256" key="5">
    <source>
        <dbReference type="ARBA" id="ARBA00022448"/>
    </source>
</evidence>
<keyword evidence="21" id="KW-1185">Reference proteome</keyword>
<dbReference type="PRINTS" id="PR00344">
    <property type="entry name" value="BCTRLSENSOR"/>
</dbReference>
<evidence type="ECO:0000256" key="8">
    <source>
        <dbReference type="ARBA" id="ARBA00022592"/>
    </source>
</evidence>
<dbReference type="GO" id="GO:0000155">
    <property type="term" value="F:phosphorelay sensor kinase activity"/>
    <property type="evidence" value="ECO:0007669"/>
    <property type="project" value="InterPro"/>
</dbReference>
<keyword evidence="15" id="KW-0902">Two-component regulatory system</keyword>
<proteinExistence type="predicted"/>
<dbReference type="PANTHER" id="PTHR45453:SF1">
    <property type="entry name" value="PHOSPHATE REGULON SENSOR PROTEIN PHOR"/>
    <property type="match status" value="1"/>
</dbReference>
<name>A0A1T2KWZ8_9GAMM</name>
<dbReference type="InterPro" id="IPR014310">
    <property type="entry name" value="Sig_transdc_His_kinase_PhoR"/>
</dbReference>
<dbReference type="PROSITE" id="PS50109">
    <property type="entry name" value="HIS_KIN"/>
    <property type="match status" value="1"/>
</dbReference>
<evidence type="ECO:0000313" key="21">
    <source>
        <dbReference type="Proteomes" id="UP000190896"/>
    </source>
</evidence>
<dbReference type="Proteomes" id="UP000190896">
    <property type="component" value="Unassembled WGS sequence"/>
</dbReference>
<dbReference type="Gene3D" id="3.30.565.10">
    <property type="entry name" value="Histidine kinase-like ATPase, C-terminal domain"/>
    <property type="match status" value="1"/>
</dbReference>
<keyword evidence="9" id="KW-0808">Transferase</keyword>
<evidence type="ECO:0000256" key="15">
    <source>
        <dbReference type="ARBA" id="ARBA00023012"/>
    </source>
</evidence>
<evidence type="ECO:0000256" key="3">
    <source>
        <dbReference type="ARBA" id="ARBA00012438"/>
    </source>
</evidence>
<keyword evidence="10 18" id="KW-0812">Transmembrane</keyword>
<dbReference type="InterPro" id="IPR005467">
    <property type="entry name" value="His_kinase_dom"/>
</dbReference>
<protein>
    <recommendedName>
        <fullName evidence="4">Phosphate regulon sensor protein PhoR</fullName>
        <ecNumber evidence="3">2.7.13.3</ecNumber>
    </recommendedName>
</protein>
<dbReference type="InterPro" id="IPR050351">
    <property type="entry name" value="BphY/WalK/GraS-like"/>
</dbReference>
<keyword evidence="6" id="KW-1003">Cell membrane</keyword>
<dbReference type="CDD" id="cd00130">
    <property type="entry name" value="PAS"/>
    <property type="match status" value="1"/>
</dbReference>
<evidence type="ECO:0000256" key="17">
    <source>
        <dbReference type="ARBA" id="ARBA00025207"/>
    </source>
</evidence>
<dbReference type="EC" id="2.7.13.3" evidence="3"/>
<dbReference type="AlphaFoldDB" id="A0A1T2KWZ8"/>
<dbReference type="SUPFAM" id="SSF55874">
    <property type="entry name" value="ATPase domain of HSP90 chaperone/DNA topoisomerase II/histidine kinase"/>
    <property type="match status" value="1"/>
</dbReference>
<dbReference type="Gene3D" id="1.10.287.130">
    <property type="match status" value="1"/>
</dbReference>
<dbReference type="NCBIfam" id="TIGR02966">
    <property type="entry name" value="phoR_proteo"/>
    <property type="match status" value="1"/>
</dbReference>
<dbReference type="InterPro" id="IPR036890">
    <property type="entry name" value="HATPase_C_sf"/>
</dbReference>
<dbReference type="NCBIfam" id="NF008235">
    <property type="entry name" value="PRK11006.1"/>
    <property type="match status" value="1"/>
</dbReference>
<dbReference type="InterPro" id="IPR035965">
    <property type="entry name" value="PAS-like_dom_sf"/>
</dbReference>
<dbReference type="Pfam" id="PF11808">
    <property type="entry name" value="PhoR"/>
    <property type="match status" value="1"/>
</dbReference>
<organism evidence="20 21">
    <name type="scientific">Solemya velesiana gill symbiont</name>
    <dbReference type="NCBI Taxonomy" id="1918948"/>
    <lineage>
        <taxon>Bacteria</taxon>
        <taxon>Pseudomonadati</taxon>
        <taxon>Pseudomonadota</taxon>
        <taxon>Gammaproteobacteria</taxon>
        <taxon>sulfur-oxidizing symbionts</taxon>
    </lineage>
</organism>
<keyword evidence="13" id="KW-0067">ATP-binding</keyword>
<comment type="function">
    <text evidence="17">Member of the two-component regulatory system PhoR/PhoB involved in the phosphate regulon genes expression. PhoR may function as a membrane-associated protein kinase that phosphorylates PhoB in response to environmental signals.</text>
</comment>
<dbReference type="InterPro" id="IPR000014">
    <property type="entry name" value="PAS"/>
</dbReference>